<feature type="binding site" evidence="1">
    <location>
        <position position="946"/>
    </location>
    <ligand>
        <name>Zn(2+)</name>
        <dbReference type="ChEBI" id="CHEBI:29105"/>
    </ligand>
</feature>
<dbReference type="GO" id="GO:0005975">
    <property type="term" value="P:carbohydrate metabolic process"/>
    <property type="evidence" value="ECO:0007669"/>
    <property type="project" value="InterPro"/>
</dbReference>
<comment type="caution">
    <text evidence="4">The sequence shown here is derived from an EMBL/GenBank/DDBJ whole genome shotgun (WGS) entry which is preliminary data.</text>
</comment>
<dbReference type="GO" id="GO:0046872">
    <property type="term" value="F:metal ion binding"/>
    <property type="evidence" value="ECO:0007669"/>
    <property type="project" value="UniProtKB-KW"/>
</dbReference>
<feature type="binding site" evidence="1">
    <location>
        <position position="992"/>
    </location>
    <ligand>
        <name>Zn(2+)</name>
        <dbReference type="ChEBI" id="CHEBI:29105"/>
    </ligand>
</feature>
<evidence type="ECO:0000313" key="5">
    <source>
        <dbReference type="Proteomes" id="UP000885826"/>
    </source>
</evidence>
<feature type="binding site" evidence="1">
    <location>
        <position position="991"/>
    </location>
    <ligand>
        <name>Zn(2+)</name>
        <dbReference type="ChEBI" id="CHEBI:29105"/>
    </ligand>
</feature>
<evidence type="ECO:0000313" key="4">
    <source>
        <dbReference type="EMBL" id="HEC78527.1"/>
    </source>
</evidence>
<feature type="transmembrane region" description="Helical" evidence="2">
    <location>
        <begin position="721"/>
        <end position="740"/>
    </location>
</feature>
<dbReference type="PRINTS" id="PR01950">
    <property type="entry name" value="LANCSUPER"/>
</dbReference>
<evidence type="ECO:0000259" key="3">
    <source>
        <dbReference type="Pfam" id="PF13575"/>
    </source>
</evidence>
<dbReference type="Pfam" id="PF13575">
    <property type="entry name" value="DUF4135"/>
    <property type="match status" value="1"/>
</dbReference>
<accession>A0A9C9EMI1</accession>
<dbReference type="InterPro" id="IPR025410">
    <property type="entry name" value="Lant_dehyd"/>
</dbReference>
<dbReference type="AlphaFoldDB" id="A0A9C9EMI1"/>
<keyword evidence="2" id="KW-0472">Membrane</keyword>
<reference evidence="4" key="1">
    <citation type="journal article" date="2020" name="mSystems">
        <title>Genome- and Community-Level Interaction Insights into Carbon Utilization and Element Cycling Functions of Hydrothermarchaeota in Hydrothermal Sediment.</title>
        <authorList>
            <person name="Zhou Z."/>
            <person name="Liu Y."/>
            <person name="Xu W."/>
            <person name="Pan J."/>
            <person name="Luo Z.H."/>
            <person name="Li M."/>
        </authorList>
    </citation>
    <scope>NUCLEOTIDE SEQUENCE</scope>
    <source>
        <strain evidence="4">HyVt-388</strain>
    </source>
</reference>
<dbReference type="NCBIfam" id="TIGR03897">
    <property type="entry name" value="lanti_2_LanM"/>
    <property type="match status" value="1"/>
</dbReference>
<dbReference type="CDD" id="cd04792">
    <property type="entry name" value="LanM-like"/>
    <property type="match status" value="1"/>
</dbReference>
<protein>
    <submittedName>
        <fullName evidence="4">Type 2 lantipeptide synthetase LanM</fullName>
    </submittedName>
</protein>
<feature type="transmembrane region" description="Helical" evidence="2">
    <location>
        <begin position="864"/>
        <end position="888"/>
    </location>
</feature>
<dbReference type="InterPro" id="IPR007822">
    <property type="entry name" value="LANC-like"/>
</dbReference>
<dbReference type="Gene3D" id="1.50.10.10">
    <property type="match status" value="1"/>
</dbReference>
<sequence length="1078" mass="124582">MNKERWWLKALLLKERNNLLKQLLLYKNKCDLALGKQRLEKWKSQLPFKNSPDIFLRRLRVEGIKKKFLLYILGEIPESLSQSLPRPPWVNKFLKIYSNYTFSKKLPVPKSLSKHEKKILGFLNVVKPLINHTCHQIQNTLFSNIKTKTDILFTPSEVEKILTENLIINLLRMLDRTMTLELNIARLKKSLKGKTPEIRFRNFMNMINDKTKAVEILQEYPVLIRQIMKKIDNYANSMTEFFFRLHSDWKIICNTFQPKETPGKLKYLQQSGDSHCGGRSVLIATFENNFKVVYKPRSLSIDKHFQRLLRWLNQYGIPTKFKTLKIIDKKNYGWVEFIPFKSCKHSVEVKKFYERLGGYLALLYVLEATDFHYENLIANGEHPMLVDLESLFQPPSDANSKQSPFLVSNIIAHSVLKIGLLPQRIWSSDDYIGIDISGISEVKDQFWPDELPSLEKIGTDEMFFSRKRFKIKGGHNRPQIKGKKVNPIDYQEAMVKGFITVYRILMNNKNRLLSPNGPIMCFSDDEIRILFRPTRIYALMLYESFHPDFLRNWLDRLFFLDKLWIGVKNMPFIEKLIPFEYEDIENLDIPLFKTKTDSCDLRSSSDKRIVKFFNNSGMSLVQNRIDQLSEKNLSLQVWLIRASLSTLSLHLQQTKGPFRQKRNKLLKFSDQKMKSQLINIAKRIGDRLEALAFYDSNNASWLGLTLLNQYFWQLTPLANDLYSGLPGIILFLAYLGMMTNEKKYIELSEKAFVTLLESLRENHLDNVAIGAFTGIGGIIYMLTHLAVLWHKKDLFYQAYKYVKLVQRIIEKDKQYDILGGAAGCIAALISLFNCFPRRNILTVAVMCGDLLIKCAQRTKKGVGWIIPLSIKPLTGFAHGAAGIAWILLKLSSISKKNRFRKIAFDAILYERSYFLAKENNWADLRPIIVSTKNKKGRQKSIKTAWCTGATGIGLARVDTLPLLDDSVTRREIDIALETTIREGFGFNHSLCHGDLGNLELLLQIIYKLKKTTLISDFKYLTAMIINDIEQNGWRCGVDFDIETPGLMVGLAGIGYQLLRIAEPDRVPSILLLEPPVCN</sequence>
<keyword evidence="1" id="KW-0862">Zinc</keyword>
<keyword evidence="1" id="KW-0479">Metal-binding</keyword>
<feature type="transmembrane region" description="Helical" evidence="2">
    <location>
        <begin position="767"/>
        <end position="789"/>
    </location>
</feature>
<organism evidence="4 5">
    <name type="scientific">candidate division WOR-3 bacterium</name>
    <dbReference type="NCBI Taxonomy" id="2052148"/>
    <lineage>
        <taxon>Bacteria</taxon>
        <taxon>Bacteria division WOR-3</taxon>
    </lineage>
</organism>
<dbReference type="SMART" id="SM01260">
    <property type="entry name" value="LANC_like"/>
    <property type="match status" value="1"/>
</dbReference>
<dbReference type="Pfam" id="PF05147">
    <property type="entry name" value="LANC_like"/>
    <property type="match status" value="1"/>
</dbReference>
<proteinExistence type="predicted"/>
<evidence type="ECO:0000256" key="1">
    <source>
        <dbReference type="PIRSR" id="PIRSR607822-1"/>
    </source>
</evidence>
<keyword evidence="2" id="KW-0812">Transmembrane</keyword>
<feature type="transmembrane region" description="Helical" evidence="2">
    <location>
        <begin position="817"/>
        <end position="835"/>
    </location>
</feature>
<dbReference type="InterPro" id="IPR012341">
    <property type="entry name" value="6hp_glycosidase-like_sf"/>
</dbReference>
<evidence type="ECO:0000256" key="2">
    <source>
        <dbReference type="SAM" id="Phobius"/>
    </source>
</evidence>
<dbReference type="EMBL" id="DRIG01000057">
    <property type="protein sequence ID" value="HEC78527.1"/>
    <property type="molecule type" value="Genomic_DNA"/>
</dbReference>
<feature type="domain" description="Lantibiotic biosynthesis protein dehydration" evidence="3">
    <location>
        <begin position="220"/>
        <end position="594"/>
    </location>
</feature>
<keyword evidence="2" id="KW-1133">Transmembrane helix</keyword>
<gene>
    <name evidence="4" type="primary">lanM</name>
    <name evidence="4" type="ORF">ENI34_05210</name>
</gene>
<dbReference type="InterPro" id="IPR017146">
    <property type="entry name" value="Lanti_2_LanM"/>
</dbReference>
<dbReference type="SUPFAM" id="SSF158745">
    <property type="entry name" value="LanC-like"/>
    <property type="match status" value="1"/>
</dbReference>
<dbReference type="PIRSF" id="PIRSF037228">
    <property type="entry name" value="Lant_mod_RumM"/>
    <property type="match status" value="1"/>
</dbReference>
<dbReference type="Proteomes" id="UP000885826">
    <property type="component" value="Unassembled WGS sequence"/>
</dbReference>
<dbReference type="GO" id="GO:0031179">
    <property type="term" value="P:peptide modification"/>
    <property type="evidence" value="ECO:0007669"/>
    <property type="project" value="InterPro"/>
</dbReference>
<name>A0A9C9EMI1_UNCW3</name>